<name>A0A1Q2CSZ0_9ACTN</name>
<dbReference type="SUPFAM" id="SSF54534">
    <property type="entry name" value="FKBP-like"/>
    <property type="match status" value="1"/>
</dbReference>
<evidence type="ECO:0000259" key="9">
    <source>
        <dbReference type="PROSITE" id="PS50059"/>
    </source>
</evidence>
<evidence type="ECO:0000313" key="11">
    <source>
        <dbReference type="Proteomes" id="UP000188145"/>
    </source>
</evidence>
<gene>
    <name evidence="10" type="ORF">BW730_05580</name>
</gene>
<dbReference type="PROSITE" id="PS50059">
    <property type="entry name" value="FKBP_PPIASE"/>
    <property type="match status" value="1"/>
</dbReference>
<keyword evidence="11" id="KW-1185">Reference proteome</keyword>
<organism evidence="10 11">
    <name type="scientific">Tessaracoccus aquimaris</name>
    <dbReference type="NCBI Taxonomy" id="1332264"/>
    <lineage>
        <taxon>Bacteria</taxon>
        <taxon>Bacillati</taxon>
        <taxon>Actinomycetota</taxon>
        <taxon>Actinomycetes</taxon>
        <taxon>Propionibacteriales</taxon>
        <taxon>Propionibacteriaceae</taxon>
        <taxon>Tessaracoccus</taxon>
    </lineage>
</organism>
<dbReference type="PANTHER" id="PTHR43811:SF19">
    <property type="entry name" value="39 KDA FK506-BINDING NUCLEAR PROTEIN"/>
    <property type="match status" value="1"/>
</dbReference>
<keyword evidence="5 6" id="KW-0413">Isomerase</keyword>
<sequence>MKKFKTLAIGLIAPVVFLSACSGNDTANQSQPSPTPTTTGQTDAPADTPVDESAPTVDRDPKGALPEITFNADGIPSMKAIGDEPPTEISVKTLKKGDGDEAKEGAYVKVNYAGFLWSDGKQFDSSFDRGEPTSFSLNDVVAGWKYGLIGTKVGDRVQIVVPPEFGYGDQANGDIPANSTLVFVVDVIGVTNIDTSALADATPTDAKLPAGLTVEGDLGAEPTVTFAADAPAPTEPQVIVLAEGTGPEVTADDVLFYHAVVAEWGGESQSSWAEGIQKVEGGGGEETVGTKIGSRVLLIYPADAATGATPAIFVLDLLAAAPAA</sequence>
<comment type="catalytic activity">
    <reaction evidence="1 6">
        <text>[protein]-peptidylproline (omega=180) = [protein]-peptidylproline (omega=0)</text>
        <dbReference type="Rhea" id="RHEA:16237"/>
        <dbReference type="Rhea" id="RHEA-COMP:10747"/>
        <dbReference type="Rhea" id="RHEA-COMP:10748"/>
        <dbReference type="ChEBI" id="CHEBI:83833"/>
        <dbReference type="ChEBI" id="CHEBI:83834"/>
        <dbReference type="EC" id="5.2.1.8"/>
    </reaction>
</comment>
<dbReference type="FunFam" id="3.10.50.40:FF:000006">
    <property type="entry name" value="Peptidyl-prolyl cis-trans isomerase"/>
    <property type="match status" value="1"/>
</dbReference>
<dbReference type="RefSeq" id="WP_145952737.1">
    <property type="nucleotide sequence ID" value="NZ_CP019606.1"/>
</dbReference>
<accession>A0A1Q2CSZ0</accession>
<evidence type="ECO:0000256" key="1">
    <source>
        <dbReference type="ARBA" id="ARBA00000971"/>
    </source>
</evidence>
<feature type="signal peptide" evidence="8">
    <location>
        <begin position="1"/>
        <end position="27"/>
    </location>
</feature>
<protein>
    <recommendedName>
        <fullName evidence="3 6">peptidylprolyl isomerase</fullName>
        <ecNumber evidence="3 6">5.2.1.8</ecNumber>
    </recommendedName>
</protein>
<evidence type="ECO:0000256" key="2">
    <source>
        <dbReference type="ARBA" id="ARBA00006577"/>
    </source>
</evidence>
<dbReference type="Proteomes" id="UP000188145">
    <property type="component" value="Chromosome"/>
</dbReference>
<dbReference type="Pfam" id="PF00254">
    <property type="entry name" value="FKBP_C"/>
    <property type="match status" value="1"/>
</dbReference>
<dbReference type="AlphaFoldDB" id="A0A1Q2CSZ0"/>
<dbReference type="PANTHER" id="PTHR43811">
    <property type="entry name" value="FKBP-TYPE PEPTIDYL-PROLYL CIS-TRANS ISOMERASE FKPA"/>
    <property type="match status" value="1"/>
</dbReference>
<feature type="chain" id="PRO_5038792628" description="peptidylprolyl isomerase" evidence="8">
    <location>
        <begin position="28"/>
        <end position="324"/>
    </location>
</feature>
<evidence type="ECO:0000256" key="3">
    <source>
        <dbReference type="ARBA" id="ARBA00013194"/>
    </source>
</evidence>
<dbReference type="KEGG" id="tes:BW730_05580"/>
<dbReference type="GO" id="GO:0003755">
    <property type="term" value="F:peptidyl-prolyl cis-trans isomerase activity"/>
    <property type="evidence" value="ECO:0007669"/>
    <property type="project" value="UniProtKB-KW"/>
</dbReference>
<dbReference type="STRING" id="1332264.BW730_05580"/>
<proteinExistence type="inferred from homology"/>
<dbReference type="EMBL" id="CP019606">
    <property type="protein sequence ID" value="AQP49227.1"/>
    <property type="molecule type" value="Genomic_DNA"/>
</dbReference>
<feature type="domain" description="PPIase FKBP-type" evidence="9">
    <location>
        <begin position="105"/>
        <end position="191"/>
    </location>
</feature>
<dbReference type="OrthoDB" id="25996at2"/>
<comment type="similarity">
    <text evidence="2">Belongs to the FKBP-type PPIase family.</text>
</comment>
<evidence type="ECO:0000256" key="7">
    <source>
        <dbReference type="SAM" id="MobiDB-lite"/>
    </source>
</evidence>
<dbReference type="Gene3D" id="3.10.50.40">
    <property type="match status" value="1"/>
</dbReference>
<reference evidence="11" key="1">
    <citation type="submission" date="2017-02" db="EMBL/GenBank/DDBJ databases">
        <title>Tessaracoccus aquaemaris sp. nov., isolated from the intestine of a Korean rockfish, Sebastes schlegelii, in a marine aquaculture pond.</title>
        <authorList>
            <person name="Tak E.J."/>
            <person name="Bae J.-W."/>
        </authorList>
    </citation>
    <scope>NUCLEOTIDE SEQUENCE [LARGE SCALE GENOMIC DNA]</scope>
    <source>
        <strain evidence="11">NSG39</strain>
    </source>
</reference>
<evidence type="ECO:0000256" key="8">
    <source>
        <dbReference type="SAM" id="SignalP"/>
    </source>
</evidence>
<dbReference type="EC" id="5.2.1.8" evidence="3 6"/>
<evidence type="ECO:0000256" key="6">
    <source>
        <dbReference type="PROSITE-ProRule" id="PRU00277"/>
    </source>
</evidence>
<keyword evidence="4 6" id="KW-0697">Rotamase</keyword>
<keyword evidence="8" id="KW-0732">Signal</keyword>
<feature type="compositionally biased region" description="Low complexity" evidence="7">
    <location>
        <begin position="26"/>
        <end position="48"/>
    </location>
</feature>
<dbReference type="InterPro" id="IPR001179">
    <property type="entry name" value="PPIase_FKBP_dom"/>
</dbReference>
<feature type="region of interest" description="Disordered" evidence="7">
    <location>
        <begin position="25"/>
        <end position="69"/>
    </location>
</feature>
<evidence type="ECO:0000313" key="10">
    <source>
        <dbReference type="EMBL" id="AQP49227.1"/>
    </source>
</evidence>
<dbReference type="PROSITE" id="PS51257">
    <property type="entry name" value="PROKAR_LIPOPROTEIN"/>
    <property type="match status" value="1"/>
</dbReference>
<evidence type="ECO:0000256" key="4">
    <source>
        <dbReference type="ARBA" id="ARBA00023110"/>
    </source>
</evidence>
<dbReference type="InterPro" id="IPR046357">
    <property type="entry name" value="PPIase_dom_sf"/>
</dbReference>
<evidence type="ECO:0000256" key="5">
    <source>
        <dbReference type="ARBA" id="ARBA00023235"/>
    </source>
</evidence>